<dbReference type="Gene3D" id="2.130.10.130">
    <property type="entry name" value="Integrin alpha, N-terminal"/>
    <property type="match status" value="1"/>
</dbReference>
<feature type="domain" description="FAM234A/B beta-propeller" evidence="5">
    <location>
        <begin position="3"/>
        <end position="68"/>
    </location>
</feature>
<dbReference type="InterPro" id="IPR055409">
    <property type="entry name" value="Beta-prop_FAM234A_B"/>
</dbReference>
<evidence type="ECO:0000313" key="6">
    <source>
        <dbReference type="EMBL" id="CAG2205166.1"/>
    </source>
</evidence>
<protein>
    <recommendedName>
        <fullName evidence="5">FAM234A/B beta-propeller domain-containing protein</fullName>
    </recommendedName>
</protein>
<reference evidence="6" key="1">
    <citation type="submission" date="2021-03" db="EMBL/GenBank/DDBJ databases">
        <authorList>
            <person name="Bekaert M."/>
        </authorList>
    </citation>
    <scope>NUCLEOTIDE SEQUENCE</scope>
</reference>
<dbReference type="InterPro" id="IPR028994">
    <property type="entry name" value="Integrin_alpha_N"/>
</dbReference>
<keyword evidence="4" id="KW-0472">Membrane</keyword>
<dbReference type="AlphaFoldDB" id="A0A8S3RFD8"/>
<proteinExistence type="predicted"/>
<name>A0A8S3RFD8_MYTED</name>
<dbReference type="GO" id="GO:0016020">
    <property type="term" value="C:membrane"/>
    <property type="evidence" value="ECO:0007669"/>
    <property type="project" value="UniProtKB-SubCell"/>
</dbReference>
<dbReference type="InterPro" id="IPR045232">
    <property type="entry name" value="FAM234"/>
</dbReference>
<accession>A0A8S3RFD8</accession>
<evidence type="ECO:0000256" key="4">
    <source>
        <dbReference type="ARBA" id="ARBA00023136"/>
    </source>
</evidence>
<keyword evidence="7" id="KW-1185">Reference proteome</keyword>
<evidence type="ECO:0000313" key="7">
    <source>
        <dbReference type="Proteomes" id="UP000683360"/>
    </source>
</evidence>
<dbReference type="PANTHER" id="PTHR21419">
    <property type="match status" value="1"/>
</dbReference>
<organism evidence="6 7">
    <name type="scientific">Mytilus edulis</name>
    <name type="common">Blue mussel</name>
    <dbReference type="NCBI Taxonomy" id="6550"/>
    <lineage>
        <taxon>Eukaryota</taxon>
        <taxon>Metazoa</taxon>
        <taxon>Spiralia</taxon>
        <taxon>Lophotrochozoa</taxon>
        <taxon>Mollusca</taxon>
        <taxon>Bivalvia</taxon>
        <taxon>Autobranchia</taxon>
        <taxon>Pteriomorphia</taxon>
        <taxon>Mytilida</taxon>
        <taxon>Mytiloidea</taxon>
        <taxon>Mytilidae</taxon>
        <taxon>Mytilinae</taxon>
        <taxon>Mytilus</taxon>
    </lineage>
</organism>
<sequence>MPGMETPCAGAVIALRGYDGKLLWQTKTYSEIFAMNCHGVDVNQDGLDDCIVSGRLKDLRAIDPKTGLFLAISVPDFYRYVNNLDHSHKAPTVGGQYKQRQLNGIPPEKHYYRAIGDVDGDGKLDVIVNLISVGILRDDYAHFVKMKFDVDIYKFSLEDIIDNEMYTPLNVTIHERMRNSFIENKITNLKFLPPEKQTWGEYMGTLGNSVYEP</sequence>
<gene>
    <name evidence="6" type="ORF">MEDL_19573</name>
</gene>
<dbReference type="OrthoDB" id="567787at2759"/>
<dbReference type="PANTHER" id="PTHR21419:SF30">
    <property type="entry name" value="IG-LIKE DOMAIN-CONTAINING PROTEIN"/>
    <property type="match status" value="1"/>
</dbReference>
<dbReference type="Pfam" id="PF23727">
    <property type="entry name" value="Beta-prop_FAM234A_B"/>
    <property type="match status" value="1"/>
</dbReference>
<keyword evidence="2" id="KW-0812">Transmembrane</keyword>
<comment type="subcellular location">
    <subcellularLocation>
        <location evidence="1">Membrane</location>
        <topology evidence="1">Single-pass membrane protein</topology>
    </subcellularLocation>
</comment>
<evidence type="ECO:0000256" key="3">
    <source>
        <dbReference type="ARBA" id="ARBA00022989"/>
    </source>
</evidence>
<dbReference type="EMBL" id="CAJPWZ010001014">
    <property type="protein sequence ID" value="CAG2205166.1"/>
    <property type="molecule type" value="Genomic_DNA"/>
</dbReference>
<evidence type="ECO:0000256" key="1">
    <source>
        <dbReference type="ARBA" id="ARBA00004167"/>
    </source>
</evidence>
<keyword evidence="3" id="KW-1133">Transmembrane helix</keyword>
<dbReference type="SUPFAM" id="SSF69318">
    <property type="entry name" value="Integrin alpha N-terminal domain"/>
    <property type="match status" value="1"/>
</dbReference>
<evidence type="ECO:0000256" key="2">
    <source>
        <dbReference type="ARBA" id="ARBA00022692"/>
    </source>
</evidence>
<dbReference type="Proteomes" id="UP000683360">
    <property type="component" value="Unassembled WGS sequence"/>
</dbReference>
<evidence type="ECO:0000259" key="5">
    <source>
        <dbReference type="Pfam" id="PF23727"/>
    </source>
</evidence>
<comment type="caution">
    <text evidence="6">The sequence shown here is derived from an EMBL/GenBank/DDBJ whole genome shotgun (WGS) entry which is preliminary data.</text>
</comment>